<dbReference type="Gene3D" id="1.10.390.10">
    <property type="entry name" value="Neutral Protease Domain 2"/>
    <property type="match status" value="1"/>
</dbReference>
<dbReference type="Pfam" id="PF01433">
    <property type="entry name" value="Peptidase_M1"/>
    <property type="match status" value="1"/>
</dbReference>
<sequence>MTALLLAWLVLAACTTAPPGLADVYAPVVRPEYAPLLTELTGAPRIDMEVWYQPTRNHLEGRMQVSGVNLSGDTWTQLVFRLYPNLTYVGGRMVLERGTVHNALVPFKLAANDTAAVFLLPTEEWIRPGRPFEIDLVWSLDLPVFPEVSSVYMPFGQMLGFHAAPWFYPVLAHYVPTSPAGPGHWWLETAPTFADVLYSPASFFRVQLWMPEGYPPVTPGVEQERTGFIHNCPHQAPWFECTEENVAACPDRLAAWECQPVSLIRYSLLAGPVPEFSLITHAGYESTSFDAGGVLVTSWWVPAYGDTGLEARDFTVAALRAFEEEFGPYPWPTLTVAMAPLANSSMELPQVNLIGVQLYRAFASDLELEIAFSVAHQWWSQLVQNDPVNAPWLDEALSTLAVLLYQERLHGEEAAALHRIQKLELPVQRLQNQDRDGPVDLRVHDYVTGTDYRVLVWSKGALFLDRFRERSGARAFRRMLTDFVESNRFGLIDSDALLDRLWETNATAMILYQDAYFDPVRHR</sequence>
<gene>
    <name evidence="3" type="ORF">F4Y08_14570</name>
</gene>
<accession>A0A6B1DXV5</accession>
<feature type="signal peptide" evidence="1">
    <location>
        <begin position="1"/>
        <end position="22"/>
    </location>
</feature>
<evidence type="ECO:0000313" key="3">
    <source>
        <dbReference type="EMBL" id="MYD91533.1"/>
    </source>
</evidence>
<dbReference type="GO" id="GO:0008237">
    <property type="term" value="F:metallopeptidase activity"/>
    <property type="evidence" value="ECO:0007669"/>
    <property type="project" value="InterPro"/>
</dbReference>
<name>A0A6B1DXV5_9CHLR</name>
<comment type="caution">
    <text evidence="3">The sequence shown here is derived from an EMBL/GenBank/DDBJ whole genome shotgun (WGS) entry which is preliminary data.</text>
</comment>
<dbReference type="GO" id="GO:0008270">
    <property type="term" value="F:zinc ion binding"/>
    <property type="evidence" value="ECO:0007669"/>
    <property type="project" value="InterPro"/>
</dbReference>
<protein>
    <submittedName>
        <fullName evidence="3">M1 family metallopeptidase</fullName>
    </submittedName>
</protein>
<dbReference type="EMBL" id="VXPY01000100">
    <property type="protein sequence ID" value="MYD91533.1"/>
    <property type="molecule type" value="Genomic_DNA"/>
</dbReference>
<keyword evidence="1" id="KW-0732">Signal</keyword>
<evidence type="ECO:0000256" key="1">
    <source>
        <dbReference type="SAM" id="SignalP"/>
    </source>
</evidence>
<dbReference type="PANTHER" id="PTHR45726:SF3">
    <property type="entry name" value="LEUKOTRIENE A-4 HYDROLASE"/>
    <property type="match status" value="1"/>
</dbReference>
<dbReference type="InterPro" id="IPR014782">
    <property type="entry name" value="Peptidase_M1_dom"/>
</dbReference>
<dbReference type="PANTHER" id="PTHR45726">
    <property type="entry name" value="LEUKOTRIENE A-4 HYDROLASE"/>
    <property type="match status" value="1"/>
</dbReference>
<feature type="domain" description="Peptidase M1 membrane alanine aminopeptidase" evidence="2">
    <location>
        <begin position="313"/>
        <end position="505"/>
    </location>
</feature>
<dbReference type="AlphaFoldDB" id="A0A6B1DXV5"/>
<dbReference type="SUPFAM" id="SSF55486">
    <property type="entry name" value="Metalloproteases ('zincins'), catalytic domain"/>
    <property type="match status" value="1"/>
</dbReference>
<organism evidence="3">
    <name type="scientific">Caldilineaceae bacterium SB0662_bin_9</name>
    <dbReference type="NCBI Taxonomy" id="2605258"/>
    <lineage>
        <taxon>Bacteria</taxon>
        <taxon>Bacillati</taxon>
        <taxon>Chloroflexota</taxon>
        <taxon>Caldilineae</taxon>
        <taxon>Caldilineales</taxon>
        <taxon>Caldilineaceae</taxon>
    </lineage>
</organism>
<proteinExistence type="predicted"/>
<dbReference type="InterPro" id="IPR027268">
    <property type="entry name" value="Peptidase_M4/M1_CTD_sf"/>
</dbReference>
<dbReference type="InterPro" id="IPR034015">
    <property type="entry name" value="M1_LTA4H"/>
</dbReference>
<reference evidence="3" key="1">
    <citation type="submission" date="2019-09" db="EMBL/GenBank/DDBJ databases">
        <title>Characterisation of the sponge microbiome using genome-centric metagenomics.</title>
        <authorList>
            <person name="Engelberts J.P."/>
            <person name="Robbins S.J."/>
            <person name="De Goeij J.M."/>
            <person name="Aranda M."/>
            <person name="Bell S.C."/>
            <person name="Webster N.S."/>
        </authorList>
    </citation>
    <scope>NUCLEOTIDE SEQUENCE</scope>
    <source>
        <strain evidence="3">SB0662_bin_9</strain>
    </source>
</reference>
<evidence type="ECO:0000259" key="2">
    <source>
        <dbReference type="Pfam" id="PF01433"/>
    </source>
</evidence>
<feature type="chain" id="PRO_5025361661" evidence="1">
    <location>
        <begin position="23"/>
        <end position="523"/>
    </location>
</feature>